<dbReference type="SUPFAM" id="SSF52540">
    <property type="entry name" value="P-loop containing nucleoside triphosphate hydrolases"/>
    <property type="match status" value="1"/>
</dbReference>
<protein>
    <submittedName>
        <fullName evidence="5">Uncharacterized protein</fullName>
    </submittedName>
</protein>
<dbReference type="PANTHER" id="PTHR11274:SF0">
    <property type="entry name" value="GENERAL TRANSCRIPTION AND DNA REPAIR FACTOR IIH HELICASE SUBUNIT XPB"/>
    <property type="match status" value="1"/>
</dbReference>
<dbReference type="GO" id="GO:0005675">
    <property type="term" value="C:transcription factor TFIIH holo complex"/>
    <property type="evidence" value="ECO:0007669"/>
    <property type="project" value="TreeGrafter"/>
</dbReference>
<dbReference type="GO" id="GO:0097550">
    <property type="term" value="C:transcription preinitiation complex"/>
    <property type="evidence" value="ECO:0007669"/>
    <property type="project" value="TreeGrafter"/>
</dbReference>
<dbReference type="GeneID" id="109583539"/>
<dbReference type="InterPro" id="IPR027417">
    <property type="entry name" value="P-loop_NTPase"/>
</dbReference>
<sequence>MSCDYHVTLITCTCTCRCIELEYPLLAKYDFHNDTVNPDINIDLKPTTILRPYQGKSLRKMFGNGRARSGVIVLPCDAGKTLVGVMAASTVRKCCMVLCTSAVAVEQWWS</sequence>
<dbReference type="PANTHER" id="PTHR11274">
    <property type="entry name" value="RAD25/XP-B DNA REPAIR HELICASE"/>
    <property type="match status" value="1"/>
</dbReference>
<keyword evidence="4" id="KW-0067">ATP-binding</keyword>
<dbReference type="GO" id="GO:0016787">
    <property type="term" value="F:hydrolase activity"/>
    <property type="evidence" value="ECO:0007669"/>
    <property type="project" value="UniProtKB-KW"/>
</dbReference>
<dbReference type="GO" id="GO:0043138">
    <property type="term" value="F:3'-5' DNA helicase activity"/>
    <property type="evidence" value="ECO:0007669"/>
    <property type="project" value="TreeGrafter"/>
</dbReference>
<dbReference type="AlphaFoldDB" id="A0AAN0JCM1"/>
<dbReference type="KEGG" id="aqu:109583539"/>
<proteinExistence type="predicted"/>
<reference evidence="5" key="2">
    <citation type="submission" date="2024-06" db="UniProtKB">
        <authorList>
            <consortium name="EnsemblMetazoa"/>
        </authorList>
    </citation>
    <scope>IDENTIFICATION</scope>
</reference>
<accession>A0AAN0JCM1</accession>
<organism evidence="5 6">
    <name type="scientific">Amphimedon queenslandica</name>
    <name type="common">Sponge</name>
    <dbReference type="NCBI Taxonomy" id="400682"/>
    <lineage>
        <taxon>Eukaryota</taxon>
        <taxon>Metazoa</taxon>
        <taxon>Porifera</taxon>
        <taxon>Demospongiae</taxon>
        <taxon>Heteroscleromorpha</taxon>
        <taxon>Haplosclerida</taxon>
        <taxon>Niphatidae</taxon>
        <taxon>Amphimedon</taxon>
    </lineage>
</organism>
<keyword evidence="3" id="KW-0347">Helicase</keyword>
<dbReference type="InterPro" id="IPR050615">
    <property type="entry name" value="ATP-dep_DNA_Helicase"/>
</dbReference>
<evidence type="ECO:0000256" key="1">
    <source>
        <dbReference type="ARBA" id="ARBA00022741"/>
    </source>
</evidence>
<dbReference type="GO" id="GO:0005524">
    <property type="term" value="F:ATP binding"/>
    <property type="evidence" value="ECO:0007669"/>
    <property type="project" value="UniProtKB-KW"/>
</dbReference>
<dbReference type="GO" id="GO:0000112">
    <property type="term" value="C:nucleotide-excision repair factor 3 complex"/>
    <property type="evidence" value="ECO:0007669"/>
    <property type="project" value="TreeGrafter"/>
</dbReference>
<evidence type="ECO:0000313" key="6">
    <source>
        <dbReference type="Proteomes" id="UP000007879"/>
    </source>
</evidence>
<evidence type="ECO:0000256" key="3">
    <source>
        <dbReference type="ARBA" id="ARBA00022806"/>
    </source>
</evidence>
<dbReference type="RefSeq" id="XP_019854491.1">
    <property type="nucleotide sequence ID" value="XM_019998932.1"/>
</dbReference>
<keyword evidence="2" id="KW-0378">Hydrolase</keyword>
<keyword evidence="6" id="KW-1185">Reference proteome</keyword>
<evidence type="ECO:0000313" key="5">
    <source>
        <dbReference type="EnsemblMetazoa" id="XP_019854491.1"/>
    </source>
</evidence>
<evidence type="ECO:0000256" key="2">
    <source>
        <dbReference type="ARBA" id="ARBA00022801"/>
    </source>
</evidence>
<keyword evidence="1" id="KW-0547">Nucleotide-binding</keyword>
<reference evidence="6" key="1">
    <citation type="journal article" date="2010" name="Nature">
        <title>The Amphimedon queenslandica genome and the evolution of animal complexity.</title>
        <authorList>
            <person name="Srivastava M."/>
            <person name="Simakov O."/>
            <person name="Chapman J."/>
            <person name="Fahey B."/>
            <person name="Gauthier M.E."/>
            <person name="Mitros T."/>
            <person name="Richards G.S."/>
            <person name="Conaco C."/>
            <person name="Dacre M."/>
            <person name="Hellsten U."/>
            <person name="Larroux C."/>
            <person name="Putnam N.H."/>
            <person name="Stanke M."/>
            <person name="Adamska M."/>
            <person name="Darling A."/>
            <person name="Degnan S.M."/>
            <person name="Oakley T.H."/>
            <person name="Plachetzki D.C."/>
            <person name="Zhai Y."/>
            <person name="Adamski M."/>
            <person name="Calcino A."/>
            <person name="Cummins S.F."/>
            <person name="Goodstein D.M."/>
            <person name="Harris C."/>
            <person name="Jackson D.J."/>
            <person name="Leys S.P."/>
            <person name="Shu S."/>
            <person name="Woodcroft B.J."/>
            <person name="Vervoort M."/>
            <person name="Kosik K.S."/>
            <person name="Manning G."/>
            <person name="Degnan B.M."/>
            <person name="Rokhsar D.S."/>
        </authorList>
    </citation>
    <scope>NUCLEOTIDE SEQUENCE [LARGE SCALE GENOMIC DNA]</scope>
</reference>
<dbReference type="Proteomes" id="UP000007879">
    <property type="component" value="Unassembled WGS sequence"/>
</dbReference>
<name>A0AAN0JCM1_AMPQE</name>
<dbReference type="GO" id="GO:0006367">
    <property type="term" value="P:transcription initiation at RNA polymerase II promoter"/>
    <property type="evidence" value="ECO:0007669"/>
    <property type="project" value="TreeGrafter"/>
</dbReference>
<dbReference type="EnsemblMetazoa" id="XM_019998932.1">
    <property type="protein sequence ID" value="XP_019854491.1"/>
    <property type="gene ID" value="LOC109583539"/>
</dbReference>
<evidence type="ECO:0000256" key="4">
    <source>
        <dbReference type="ARBA" id="ARBA00022840"/>
    </source>
</evidence>
<dbReference type="Gene3D" id="3.40.50.300">
    <property type="entry name" value="P-loop containing nucleotide triphosphate hydrolases"/>
    <property type="match status" value="1"/>
</dbReference>